<gene>
    <name evidence="1" type="ORF">S01H1_37668</name>
</gene>
<evidence type="ECO:0000313" key="1">
    <source>
        <dbReference type="EMBL" id="GAG13355.1"/>
    </source>
</evidence>
<sequence>LDDIDTSNADHYQTITDTTAMYSYLSIWNVADNIPETDIKTVRIHIMWGPNNKNTISTDLIKRM</sequence>
<protein>
    <submittedName>
        <fullName evidence="1">Uncharacterized protein</fullName>
    </submittedName>
</protein>
<dbReference type="EMBL" id="BARS01023664">
    <property type="protein sequence ID" value="GAG13355.1"/>
    <property type="molecule type" value="Genomic_DNA"/>
</dbReference>
<feature type="non-terminal residue" evidence="1">
    <location>
        <position position="1"/>
    </location>
</feature>
<reference evidence="1" key="1">
    <citation type="journal article" date="2014" name="Front. Microbiol.">
        <title>High frequency of phylogenetically diverse reductive dehalogenase-homologous genes in deep subseafloor sedimentary metagenomes.</title>
        <authorList>
            <person name="Kawai M."/>
            <person name="Futagami T."/>
            <person name="Toyoda A."/>
            <person name="Takaki Y."/>
            <person name="Nishi S."/>
            <person name="Hori S."/>
            <person name="Arai W."/>
            <person name="Tsubouchi T."/>
            <person name="Morono Y."/>
            <person name="Uchiyama I."/>
            <person name="Ito T."/>
            <person name="Fujiyama A."/>
            <person name="Inagaki F."/>
            <person name="Takami H."/>
        </authorList>
    </citation>
    <scope>NUCLEOTIDE SEQUENCE</scope>
    <source>
        <strain evidence="1">Expedition CK06-06</strain>
    </source>
</reference>
<name>X0V5I3_9ZZZZ</name>
<dbReference type="AlphaFoldDB" id="X0V5I3"/>
<proteinExistence type="predicted"/>
<comment type="caution">
    <text evidence="1">The sequence shown here is derived from an EMBL/GenBank/DDBJ whole genome shotgun (WGS) entry which is preliminary data.</text>
</comment>
<accession>X0V5I3</accession>
<organism evidence="1">
    <name type="scientific">marine sediment metagenome</name>
    <dbReference type="NCBI Taxonomy" id="412755"/>
    <lineage>
        <taxon>unclassified sequences</taxon>
        <taxon>metagenomes</taxon>
        <taxon>ecological metagenomes</taxon>
    </lineage>
</organism>